<proteinExistence type="predicted"/>
<dbReference type="PROSITE" id="PS51257">
    <property type="entry name" value="PROKAR_LIPOPROTEIN"/>
    <property type="match status" value="1"/>
</dbReference>
<name>A0A0B0I9Q8_9BACI</name>
<dbReference type="PANTHER" id="PTHR43649:SF14">
    <property type="entry name" value="BLR3389 PROTEIN"/>
    <property type="match status" value="1"/>
</dbReference>
<evidence type="ECO:0000313" key="2">
    <source>
        <dbReference type="EMBL" id="KHF38005.1"/>
    </source>
</evidence>
<dbReference type="PANTHER" id="PTHR43649">
    <property type="entry name" value="ARABINOSE-BINDING PROTEIN-RELATED"/>
    <property type="match status" value="1"/>
</dbReference>
<dbReference type="Proteomes" id="UP000030832">
    <property type="component" value="Unassembled WGS sequence"/>
</dbReference>
<feature type="chain" id="PRO_5039287538" evidence="1">
    <location>
        <begin position="21"/>
        <end position="438"/>
    </location>
</feature>
<reference evidence="2 3" key="1">
    <citation type="submission" date="2014-09" db="EMBL/GenBank/DDBJ databases">
        <title>Genome sequencing and annotation of Bacillus Okhensis strain Kh10-101T.</title>
        <authorList>
            <person name="Prakash J.S."/>
        </authorList>
    </citation>
    <scope>NUCLEOTIDE SEQUENCE [LARGE SCALE GENOMIC DNA]</scope>
    <source>
        <strain evidence="3">Kh10-101T</strain>
    </source>
</reference>
<organism evidence="2 3">
    <name type="scientific">Halalkalibacter okhensis</name>
    <dbReference type="NCBI Taxonomy" id="333138"/>
    <lineage>
        <taxon>Bacteria</taxon>
        <taxon>Bacillati</taxon>
        <taxon>Bacillota</taxon>
        <taxon>Bacilli</taxon>
        <taxon>Bacillales</taxon>
        <taxon>Bacillaceae</taxon>
        <taxon>Halalkalibacter</taxon>
    </lineage>
</organism>
<keyword evidence="3" id="KW-1185">Reference proteome</keyword>
<dbReference type="STRING" id="333138.LQ50_23955"/>
<dbReference type="InterPro" id="IPR006059">
    <property type="entry name" value="SBP"/>
</dbReference>
<dbReference type="Pfam" id="PF01547">
    <property type="entry name" value="SBP_bac_1"/>
    <property type="match status" value="1"/>
</dbReference>
<dbReference type="SUPFAM" id="SSF53850">
    <property type="entry name" value="Periplasmic binding protein-like II"/>
    <property type="match status" value="1"/>
</dbReference>
<dbReference type="EMBL" id="JRJU01000056">
    <property type="protein sequence ID" value="KHF38005.1"/>
    <property type="molecule type" value="Genomic_DNA"/>
</dbReference>
<keyword evidence="1" id="KW-0732">Signal</keyword>
<dbReference type="eggNOG" id="COG1653">
    <property type="taxonomic scope" value="Bacteria"/>
</dbReference>
<dbReference type="InterPro" id="IPR050490">
    <property type="entry name" value="Bact_solute-bd_prot1"/>
</dbReference>
<comment type="caution">
    <text evidence="2">The sequence shown here is derived from an EMBL/GenBank/DDBJ whole genome shotgun (WGS) entry which is preliminary data.</text>
</comment>
<accession>A0A0B0I9Q8</accession>
<evidence type="ECO:0000256" key="1">
    <source>
        <dbReference type="SAM" id="SignalP"/>
    </source>
</evidence>
<dbReference type="AlphaFoldDB" id="A0A0B0I9Q8"/>
<dbReference type="Gene3D" id="3.40.190.10">
    <property type="entry name" value="Periplasmic binding protein-like II"/>
    <property type="match status" value="2"/>
</dbReference>
<feature type="signal peptide" evidence="1">
    <location>
        <begin position="1"/>
        <end position="20"/>
    </location>
</feature>
<dbReference type="OrthoDB" id="9798191at2"/>
<dbReference type="RefSeq" id="WP_034633797.1">
    <property type="nucleotide sequence ID" value="NZ_JRJU01000056.1"/>
</dbReference>
<gene>
    <name evidence="2" type="ORF">LQ50_23955</name>
</gene>
<protein>
    <submittedName>
        <fullName evidence="2">Sugar ABC transporter substrate-binding protein</fullName>
    </submittedName>
</protein>
<sequence>MKRKRSIIFVLTLILSIFLAACSGGAGQESSTDSDNDSGSNSTNGDKIVLDFWQIDSGDKEAVYADAVKRFEEKNPGVEVNMLRIPNDDYKQRMVVAMSGGNPPDAFVSWGGGWLKEFADAGQVLDLTNEDIDFDIFLEMALANSTFDDKVYGLPLGLSQTLFFYNKEIFEEHGLEEPETFDELLAIIDVLNENNIIPITLTNQTKWPGAYYLMYFADRLGGEDLFQSAFNRDGKGFDDPAYVRAGEYIQELVDRDAFNPGFNGVPYDAGQGRQLLYSEQSAMMLMTNSLVVNVRSEAPEFEEKLGMFEFPTLPDGNGDPSNVGGSASPVWSVYSGSDHPELAVELIKELSTVETAEDYVTRTGSLSALKDIQSDDVFVQKFTEIASRANDIHMPYDQTLPPVLAELHKDTTQELFGKTMTPQEAADLMEQKAKEELD</sequence>
<evidence type="ECO:0000313" key="3">
    <source>
        <dbReference type="Proteomes" id="UP000030832"/>
    </source>
</evidence>